<dbReference type="GO" id="GO:0006310">
    <property type="term" value="P:DNA recombination"/>
    <property type="evidence" value="ECO:0007669"/>
    <property type="project" value="UniProtKB-KW"/>
</dbReference>
<organism evidence="8 9">
    <name type="scientific">Aliidiomarina iranensis</name>
    <dbReference type="NCBI Taxonomy" id="1434071"/>
    <lineage>
        <taxon>Bacteria</taxon>
        <taxon>Pseudomonadati</taxon>
        <taxon>Pseudomonadota</taxon>
        <taxon>Gammaproteobacteria</taxon>
        <taxon>Alteromonadales</taxon>
        <taxon>Idiomarinaceae</taxon>
        <taxon>Aliidiomarina</taxon>
    </lineage>
</organism>
<evidence type="ECO:0000256" key="3">
    <source>
        <dbReference type="ARBA" id="ARBA00023125"/>
    </source>
</evidence>
<gene>
    <name evidence="8" type="ORF">CWE08_07480</name>
</gene>
<keyword evidence="2" id="KW-0229">DNA integration</keyword>
<dbReference type="OrthoDB" id="9795573at2"/>
<dbReference type="Proteomes" id="UP000288395">
    <property type="component" value="Unassembled WGS sequence"/>
</dbReference>
<protein>
    <submittedName>
        <fullName evidence="8">Integrase</fullName>
    </submittedName>
</protein>
<sequence>MAKLNTKQLHAIWKQGEEGRTFLGNGLIFRVSASGTATFEVRYSIYGRRRIMGLLPAFPALSLAEAEHQAAQIRYQAKQGLDPQETKKQVKQKPFKLFRDLAKHWLDDIDDRIKTGHIYRRVYNNDIDPQLGGLPPDKIRPIDINNLLKKIRTSGRPAIANDALHYIKRIFQHGMKLGEVTNNPAEPFRYEDAGGTEKPRDRALTFKELEILFSTMRKYKDQITRENYLAVALLVCLGCRKMELMAATWDEIDFNEREWLMPSNRSKTGKAIRVPLVDPVYDWLQELHVRAAGSDYVFPSRRASKRPHVSPDTLNAALAKLLREEKLALEPFTIHDLRRTTKTLLASMGVPPHVSERCLNHKIRGVEGVYDHYDYFDERKTAYEKLSGVIAPMVRE</sequence>
<dbReference type="InterPro" id="IPR025166">
    <property type="entry name" value="Integrase_DNA_bind_dom"/>
</dbReference>
<dbReference type="PANTHER" id="PTHR30629">
    <property type="entry name" value="PROPHAGE INTEGRASE"/>
    <property type="match status" value="1"/>
</dbReference>
<feature type="domain" description="Core-binding (CB)" evidence="7">
    <location>
        <begin position="96"/>
        <end position="175"/>
    </location>
</feature>
<dbReference type="Pfam" id="PF00589">
    <property type="entry name" value="Phage_integrase"/>
    <property type="match status" value="1"/>
</dbReference>
<dbReference type="Gene3D" id="1.10.150.130">
    <property type="match status" value="1"/>
</dbReference>
<evidence type="ECO:0000259" key="6">
    <source>
        <dbReference type="PROSITE" id="PS51898"/>
    </source>
</evidence>
<evidence type="ECO:0000259" key="7">
    <source>
        <dbReference type="PROSITE" id="PS51900"/>
    </source>
</evidence>
<dbReference type="InterPro" id="IPR050808">
    <property type="entry name" value="Phage_Integrase"/>
</dbReference>
<dbReference type="PANTHER" id="PTHR30629:SF2">
    <property type="entry name" value="PROPHAGE INTEGRASE INTS-RELATED"/>
    <property type="match status" value="1"/>
</dbReference>
<dbReference type="InterPro" id="IPR053876">
    <property type="entry name" value="Phage_int_M"/>
</dbReference>
<evidence type="ECO:0000256" key="2">
    <source>
        <dbReference type="ARBA" id="ARBA00022908"/>
    </source>
</evidence>
<proteinExistence type="inferred from homology"/>
<feature type="domain" description="Tyr recombinase" evidence="6">
    <location>
        <begin position="199"/>
        <end position="384"/>
    </location>
</feature>
<dbReference type="CDD" id="cd00801">
    <property type="entry name" value="INT_P4_C"/>
    <property type="match status" value="1"/>
</dbReference>
<dbReference type="InterPro" id="IPR038488">
    <property type="entry name" value="Integrase_DNA-bd_sf"/>
</dbReference>
<keyword evidence="4" id="KW-0233">DNA recombination</keyword>
<dbReference type="GO" id="GO:0015074">
    <property type="term" value="P:DNA integration"/>
    <property type="evidence" value="ECO:0007669"/>
    <property type="project" value="UniProtKB-KW"/>
</dbReference>
<dbReference type="PROSITE" id="PS51898">
    <property type="entry name" value="TYR_RECOMBINASE"/>
    <property type="match status" value="1"/>
</dbReference>
<evidence type="ECO:0000256" key="5">
    <source>
        <dbReference type="PROSITE-ProRule" id="PRU01248"/>
    </source>
</evidence>
<comment type="caution">
    <text evidence="8">The sequence shown here is derived from an EMBL/GenBank/DDBJ whole genome shotgun (WGS) entry which is preliminary data.</text>
</comment>
<evidence type="ECO:0000313" key="8">
    <source>
        <dbReference type="EMBL" id="RUO20933.1"/>
    </source>
</evidence>
<dbReference type="EMBL" id="PIPJ01000004">
    <property type="protein sequence ID" value="RUO20933.1"/>
    <property type="molecule type" value="Genomic_DNA"/>
</dbReference>
<accession>A0A432VWK7</accession>
<dbReference type="InterPro" id="IPR013762">
    <property type="entry name" value="Integrase-like_cat_sf"/>
</dbReference>
<dbReference type="PROSITE" id="PS51900">
    <property type="entry name" value="CB"/>
    <property type="match status" value="1"/>
</dbReference>
<dbReference type="InterPro" id="IPR044068">
    <property type="entry name" value="CB"/>
</dbReference>
<dbReference type="GO" id="GO:0003677">
    <property type="term" value="F:DNA binding"/>
    <property type="evidence" value="ECO:0007669"/>
    <property type="project" value="UniProtKB-UniRule"/>
</dbReference>
<dbReference type="InterPro" id="IPR010998">
    <property type="entry name" value="Integrase_recombinase_N"/>
</dbReference>
<evidence type="ECO:0000256" key="4">
    <source>
        <dbReference type="ARBA" id="ARBA00023172"/>
    </source>
</evidence>
<keyword evidence="3 5" id="KW-0238">DNA-binding</keyword>
<dbReference type="InterPro" id="IPR011010">
    <property type="entry name" value="DNA_brk_join_enz"/>
</dbReference>
<dbReference type="Pfam" id="PF22022">
    <property type="entry name" value="Phage_int_M"/>
    <property type="match status" value="1"/>
</dbReference>
<dbReference type="Gene3D" id="1.10.443.10">
    <property type="entry name" value="Intergrase catalytic core"/>
    <property type="match status" value="1"/>
</dbReference>
<reference evidence="9" key="1">
    <citation type="journal article" date="2018" name="Front. Microbiol.">
        <title>Genome-Based Analysis Reveals the Taxonomy and Diversity of the Family Idiomarinaceae.</title>
        <authorList>
            <person name="Liu Y."/>
            <person name="Lai Q."/>
            <person name="Shao Z."/>
        </authorList>
    </citation>
    <scope>NUCLEOTIDE SEQUENCE [LARGE SCALE GENOMIC DNA]</scope>
    <source>
        <strain evidence="9">GBPy7</strain>
    </source>
</reference>
<comment type="similarity">
    <text evidence="1">Belongs to the 'phage' integrase family.</text>
</comment>
<dbReference type="InterPro" id="IPR002104">
    <property type="entry name" value="Integrase_catalytic"/>
</dbReference>
<dbReference type="Pfam" id="PF13356">
    <property type="entry name" value="Arm-DNA-bind_3"/>
    <property type="match status" value="1"/>
</dbReference>
<dbReference type="SUPFAM" id="SSF56349">
    <property type="entry name" value="DNA breaking-rejoining enzymes"/>
    <property type="match status" value="1"/>
</dbReference>
<dbReference type="Gene3D" id="3.30.160.390">
    <property type="entry name" value="Integrase, DNA-binding domain"/>
    <property type="match status" value="1"/>
</dbReference>
<dbReference type="RefSeq" id="WP_126767194.1">
    <property type="nucleotide sequence ID" value="NZ_PIPJ01000004.1"/>
</dbReference>
<name>A0A432VWK7_9GAMM</name>
<keyword evidence="9" id="KW-1185">Reference proteome</keyword>
<evidence type="ECO:0000313" key="9">
    <source>
        <dbReference type="Proteomes" id="UP000288395"/>
    </source>
</evidence>
<evidence type="ECO:0000256" key="1">
    <source>
        <dbReference type="ARBA" id="ARBA00008857"/>
    </source>
</evidence>
<dbReference type="AlphaFoldDB" id="A0A432VWK7"/>